<dbReference type="GO" id="GO:0043565">
    <property type="term" value="F:sequence-specific DNA binding"/>
    <property type="evidence" value="ECO:0007669"/>
    <property type="project" value="InterPro"/>
</dbReference>
<gene>
    <name evidence="1" type="ORF">SAMN05444352_10429</name>
</gene>
<dbReference type="SUPFAM" id="SSF48295">
    <property type="entry name" value="TrpR-like"/>
    <property type="match status" value="1"/>
</dbReference>
<evidence type="ECO:0000313" key="2">
    <source>
        <dbReference type="Proteomes" id="UP000198407"/>
    </source>
</evidence>
<dbReference type="Proteomes" id="UP000198407">
    <property type="component" value="Unassembled WGS sequence"/>
</dbReference>
<dbReference type="InterPro" id="IPR002514">
    <property type="entry name" value="Transposase_8"/>
</dbReference>
<dbReference type="OrthoDB" id="9800877at2"/>
<reference evidence="2" key="1">
    <citation type="submission" date="2017-06" db="EMBL/GenBank/DDBJ databases">
        <authorList>
            <person name="Varghese N."/>
            <person name="Submissions S."/>
        </authorList>
    </citation>
    <scope>NUCLEOTIDE SEQUENCE [LARGE SCALE GENOMIC DNA]</scope>
    <source>
        <strain evidence="2">DSM 22348</strain>
    </source>
</reference>
<dbReference type="Pfam" id="PF01527">
    <property type="entry name" value="HTH_Tnp_1"/>
    <property type="match status" value="1"/>
</dbReference>
<keyword evidence="2" id="KW-1185">Reference proteome</keyword>
<dbReference type="GO" id="GO:0006313">
    <property type="term" value="P:DNA transposition"/>
    <property type="evidence" value="ECO:0007669"/>
    <property type="project" value="InterPro"/>
</dbReference>
<evidence type="ECO:0000313" key="1">
    <source>
        <dbReference type="EMBL" id="SNS15795.1"/>
    </source>
</evidence>
<sequence>MRQRSSYPKSFKAQVVQKCLQPGATVSSATISHGINVNVISKYLVTYRNRVVAPFSAFVRCKSRSSGLLLAWLESKIQTLGSECKIKSKYTDF</sequence>
<dbReference type="RefSeq" id="WP_084702479.1">
    <property type="nucleotide sequence ID" value="NZ_FZOL01000004.1"/>
</dbReference>
<protein>
    <submittedName>
        <fullName evidence="1">Transposase</fullName>
    </submittedName>
</protein>
<accession>A0A239C695</accession>
<name>A0A239C695_9PSED</name>
<organism evidence="1 2">
    <name type="scientific">Pseudomonas japonica</name>
    <dbReference type="NCBI Taxonomy" id="256466"/>
    <lineage>
        <taxon>Bacteria</taxon>
        <taxon>Pseudomonadati</taxon>
        <taxon>Pseudomonadota</taxon>
        <taxon>Gammaproteobacteria</taxon>
        <taxon>Pseudomonadales</taxon>
        <taxon>Pseudomonadaceae</taxon>
        <taxon>Pseudomonas</taxon>
    </lineage>
</organism>
<dbReference type="GO" id="GO:0004803">
    <property type="term" value="F:transposase activity"/>
    <property type="evidence" value="ECO:0007669"/>
    <property type="project" value="InterPro"/>
</dbReference>
<dbReference type="InterPro" id="IPR010921">
    <property type="entry name" value="Trp_repressor/repl_initiator"/>
</dbReference>
<dbReference type="EMBL" id="FZOL01000004">
    <property type="protein sequence ID" value="SNS15795.1"/>
    <property type="molecule type" value="Genomic_DNA"/>
</dbReference>
<proteinExistence type="predicted"/>
<dbReference type="AlphaFoldDB" id="A0A239C695"/>